<evidence type="ECO:0000313" key="8">
    <source>
        <dbReference type="Proteomes" id="UP000046392"/>
    </source>
</evidence>
<evidence type="ECO:0000256" key="4">
    <source>
        <dbReference type="ARBA" id="ARBA00022741"/>
    </source>
</evidence>
<protein>
    <submittedName>
        <fullName evidence="9">Protein kinase domain-containing protein</fullName>
    </submittedName>
</protein>
<dbReference type="Proteomes" id="UP000046392">
    <property type="component" value="Unplaced"/>
</dbReference>
<dbReference type="Gene3D" id="1.10.510.10">
    <property type="entry name" value="Transferase(Phosphotransferase) domain 1"/>
    <property type="match status" value="1"/>
</dbReference>
<keyword evidence="3" id="KW-0808">Transferase</keyword>
<dbReference type="PANTHER" id="PTHR24057:SF18">
    <property type="entry name" value="SERINE_THREONINE-PROTEIN KINASE R03D7.5-RELATED"/>
    <property type="match status" value="1"/>
</dbReference>
<dbReference type="InterPro" id="IPR000719">
    <property type="entry name" value="Prot_kinase_dom"/>
</dbReference>
<evidence type="ECO:0000256" key="1">
    <source>
        <dbReference type="ARBA" id="ARBA00005527"/>
    </source>
</evidence>
<keyword evidence="4" id="KW-0547">Nucleotide-binding</keyword>
<name>A0A0N5BAZ6_STREA</name>
<keyword evidence="2" id="KW-0723">Serine/threonine-protein kinase</keyword>
<feature type="domain" description="Protein kinase" evidence="7">
    <location>
        <begin position="39"/>
        <end position="351"/>
    </location>
</feature>
<dbReference type="SMART" id="SM00220">
    <property type="entry name" value="S_TKc"/>
    <property type="match status" value="1"/>
</dbReference>
<dbReference type="GO" id="GO:0005634">
    <property type="term" value="C:nucleus"/>
    <property type="evidence" value="ECO:0007669"/>
    <property type="project" value="TreeGrafter"/>
</dbReference>
<organism evidence="8 9">
    <name type="scientific">Strongyloides papillosus</name>
    <name type="common">Intestinal threadworm</name>
    <dbReference type="NCBI Taxonomy" id="174720"/>
    <lineage>
        <taxon>Eukaryota</taxon>
        <taxon>Metazoa</taxon>
        <taxon>Ecdysozoa</taxon>
        <taxon>Nematoda</taxon>
        <taxon>Chromadorea</taxon>
        <taxon>Rhabditida</taxon>
        <taxon>Tylenchina</taxon>
        <taxon>Panagrolaimomorpha</taxon>
        <taxon>Strongyloidoidea</taxon>
        <taxon>Strongyloididae</taxon>
        <taxon>Strongyloides</taxon>
    </lineage>
</organism>
<dbReference type="GO" id="GO:0070507">
    <property type="term" value="P:regulation of microtubule cytoskeleton organization"/>
    <property type="evidence" value="ECO:0007669"/>
    <property type="project" value="TreeGrafter"/>
</dbReference>
<dbReference type="STRING" id="174720.A0A0N5BAZ6"/>
<dbReference type="InterPro" id="IPR008271">
    <property type="entry name" value="Ser/Thr_kinase_AS"/>
</dbReference>
<dbReference type="GO" id="GO:0030424">
    <property type="term" value="C:axon"/>
    <property type="evidence" value="ECO:0007669"/>
    <property type="project" value="TreeGrafter"/>
</dbReference>
<dbReference type="PROSITE" id="PS00108">
    <property type="entry name" value="PROTEIN_KINASE_ST"/>
    <property type="match status" value="1"/>
</dbReference>
<evidence type="ECO:0000256" key="3">
    <source>
        <dbReference type="ARBA" id="ARBA00022679"/>
    </source>
</evidence>
<dbReference type="PANTHER" id="PTHR24057">
    <property type="entry name" value="GLYCOGEN SYNTHASE KINASE-3 ALPHA"/>
    <property type="match status" value="1"/>
</dbReference>
<dbReference type="FunFam" id="1.10.510.10:FF:000624">
    <property type="entry name" value="Mitogen-activated protein kinase"/>
    <property type="match status" value="1"/>
</dbReference>
<keyword evidence="5" id="KW-0418">Kinase</keyword>
<dbReference type="GO" id="GO:0005524">
    <property type="term" value="F:ATP binding"/>
    <property type="evidence" value="ECO:0007669"/>
    <property type="project" value="UniProtKB-KW"/>
</dbReference>
<keyword evidence="6" id="KW-0067">ATP-binding</keyword>
<dbReference type="AlphaFoldDB" id="A0A0N5BAZ6"/>
<dbReference type="GO" id="GO:0005829">
    <property type="term" value="C:cytosol"/>
    <property type="evidence" value="ECO:0007669"/>
    <property type="project" value="TreeGrafter"/>
</dbReference>
<accession>A0A0N5BAZ6</accession>
<evidence type="ECO:0000256" key="5">
    <source>
        <dbReference type="ARBA" id="ARBA00022777"/>
    </source>
</evidence>
<dbReference type="GO" id="GO:0007165">
    <property type="term" value="P:signal transduction"/>
    <property type="evidence" value="ECO:0007669"/>
    <property type="project" value="TreeGrafter"/>
</dbReference>
<dbReference type="InterPro" id="IPR050591">
    <property type="entry name" value="GSK-3"/>
</dbReference>
<comment type="similarity">
    <text evidence="1">Belongs to the protein kinase superfamily. CMGC Ser/Thr protein kinase family. GSK-3 subfamily.</text>
</comment>
<dbReference type="GO" id="GO:0004674">
    <property type="term" value="F:protein serine/threonine kinase activity"/>
    <property type="evidence" value="ECO:0007669"/>
    <property type="project" value="UniProtKB-KW"/>
</dbReference>
<dbReference type="GO" id="GO:0032436">
    <property type="term" value="P:positive regulation of proteasomal ubiquitin-dependent protein catabolic process"/>
    <property type="evidence" value="ECO:0007669"/>
    <property type="project" value="TreeGrafter"/>
</dbReference>
<dbReference type="GO" id="GO:0030154">
    <property type="term" value="P:cell differentiation"/>
    <property type="evidence" value="ECO:0007669"/>
    <property type="project" value="TreeGrafter"/>
</dbReference>
<keyword evidence="8" id="KW-1185">Reference proteome</keyword>
<dbReference type="Pfam" id="PF00069">
    <property type="entry name" value="Pkinase"/>
    <property type="match status" value="1"/>
</dbReference>
<reference evidence="9" key="1">
    <citation type="submission" date="2017-02" db="UniProtKB">
        <authorList>
            <consortium name="WormBaseParasite"/>
        </authorList>
    </citation>
    <scope>IDENTIFICATION</scope>
</reference>
<evidence type="ECO:0000256" key="6">
    <source>
        <dbReference type="ARBA" id="ARBA00022840"/>
    </source>
</evidence>
<dbReference type="PROSITE" id="PS50011">
    <property type="entry name" value="PROTEIN_KINASE_DOM"/>
    <property type="match status" value="1"/>
</dbReference>
<dbReference type="GO" id="GO:0090090">
    <property type="term" value="P:negative regulation of canonical Wnt signaling pathway"/>
    <property type="evidence" value="ECO:0007669"/>
    <property type="project" value="TreeGrafter"/>
</dbReference>
<dbReference type="Gene3D" id="3.30.200.20">
    <property type="entry name" value="Phosphorylase Kinase, domain 1"/>
    <property type="match status" value="1"/>
</dbReference>
<evidence type="ECO:0000313" key="9">
    <source>
        <dbReference type="WBParaSite" id="SPAL_0000321000.1"/>
    </source>
</evidence>
<evidence type="ECO:0000259" key="7">
    <source>
        <dbReference type="PROSITE" id="PS50011"/>
    </source>
</evidence>
<dbReference type="WBParaSite" id="SPAL_0000321000.1">
    <property type="protein sequence ID" value="SPAL_0000321000.1"/>
    <property type="gene ID" value="SPAL_0000321000"/>
</dbReference>
<sequence length="407" mass="46761">MASNEVAGKKNSRNSNSPTSPISFECFNLNVDKTENVKIQDMHLISYGVFSNVYYGKIVSPIVKQVAIKNTWVDKDSFYERESNEIDTIKELKILSLLRKGNHKNLIMLLYFFRNTPKYGNKKCISMIFEYMPFNLHQVIAKSDNGLSVFDVKMYTWQLFRAQSHMEQLCVAHRDIKPQNILVDPESGLLKVGDFGSAKLMEKGCKSVSYNVTRYYRPPELLLDSQKYSPRIDVWSCGCVVGEMMRGNILFKGRSTRDQLRLIYECLGNPTDEEIESMKINKNEKEVLDTTKGLLEAICLGNLKKQENVNPYRHLFSRSTNRELIRLLKKILVYNPEKRLSGVKLLKNKIFNELFEEGAKRNGKPFTLLTKTDLEDASEMDIKCLQRTVESATISLKLNTTGVNVEN</sequence>
<dbReference type="SUPFAM" id="SSF56112">
    <property type="entry name" value="Protein kinase-like (PK-like)"/>
    <property type="match status" value="1"/>
</dbReference>
<evidence type="ECO:0000256" key="2">
    <source>
        <dbReference type="ARBA" id="ARBA00022527"/>
    </source>
</evidence>
<proteinExistence type="inferred from homology"/>
<dbReference type="InterPro" id="IPR011009">
    <property type="entry name" value="Kinase-like_dom_sf"/>
</dbReference>